<name>A0A7J6B4R8_AMEME</name>
<dbReference type="Proteomes" id="UP000593565">
    <property type="component" value="Unassembled WGS sequence"/>
</dbReference>
<protein>
    <submittedName>
        <fullName evidence="1">Uncharacterized protein</fullName>
    </submittedName>
</protein>
<keyword evidence="2" id="KW-1185">Reference proteome</keyword>
<comment type="caution">
    <text evidence="1">The sequence shown here is derived from an EMBL/GenBank/DDBJ whole genome shotgun (WGS) entry which is preliminary data.</text>
</comment>
<dbReference type="AlphaFoldDB" id="A0A7J6B4R8"/>
<accession>A0A7J6B4R8</accession>
<evidence type="ECO:0000313" key="1">
    <source>
        <dbReference type="EMBL" id="KAF4090093.1"/>
    </source>
</evidence>
<sequence length="211" mass="23674">MKTLEKGAKREAEAVKTGPGENCTSVATHFKAYCPICQEEMALDVLEIHASICGERTVSDEMNNTIEVLCVDNEWKTHPNPKVALSLYTQEIFHLHETGKPLLMYMDLRSDANCKGTMQLVMVLPGTFFHNSSQTEVWFQNLGSTGVTCLFEGQPDHLVPSSSQFLIESDLFLVAGRMLATLLLEDCPDIDVWEIINLVLGRRTPQMKQLR</sequence>
<evidence type="ECO:0000313" key="2">
    <source>
        <dbReference type="Proteomes" id="UP000593565"/>
    </source>
</evidence>
<organism evidence="1 2">
    <name type="scientific">Ameiurus melas</name>
    <name type="common">Black bullhead</name>
    <name type="synonym">Silurus melas</name>
    <dbReference type="NCBI Taxonomy" id="219545"/>
    <lineage>
        <taxon>Eukaryota</taxon>
        <taxon>Metazoa</taxon>
        <taxon>Chordata</taxon>
        <taxon>Craniata</taxon>
        <taxon>Vertebrata</taxon>
        <taxon>Euteleostomi</taxon>
        <taxon>Actinopterygii</taxon>
        <taxon>Neopterygii</taxon>
        <taxon>Teleostei</taxon>
        <taxon>Ostariophysi</taxon>
        <taxon>Siluriformes</taxon>
        <taxon>Ictaluridae</taxon>
        <taxon>Ameiurus</taxon>
    </lineage>
</organism>
<dbReference type="EMBL" id="JAAGNN010000004">
    <property type="protein sequence ID" value="KAF4090093.1"/>
    <property type="molecule type" value="Genomic_DNA"/>
</dbReference>
<reference evidence="1 2" key="1">
    <citation type="submission" date="2020-02" db="EMBL/GenBank/DDBJ databases">
        <title>A chromosome-scale genome assembly of the black bullhead catfish (Ameiurus melas).</title>
        <authorList>
            <person name="Wen M."/>
            <person name="Zham M."/>
            <person name="Cabau C."/>
            <person name="Klopp C."/>
            <person name="Donnadieu C."/>
            <person name="Roques C."/>
            <person name="Bouchez O."/>
            <person name="Lampietro C."/>
            <person name="Jouanno E."/>
            <person name="Herpin A."/>
            <person name="Louis A."/>
            <person name="Berthelot C."/>
            <person name="Parey E."/>
            <person name="Roest-Crollius H."/>
            <person name="Braasch I."/>
            <person name="Postlethwait J."/>
            <person name="Robinson-Rechavi M."/>
            <person name="Echchiki A."/>
            <person name="Begum T."/>
            <person name="Montfort J."/>
            <person name="Schartl M."/>
            <person name="Bobe J."/>
            <person name="Guiguen Y."/>
        </authorList>
    </citation>
    <scope>NUCLEOTIDE SEQUENCE [LARGE SCALE GENOMIC DNA]</scope>
    <source>
        <strain evidence="1">M_S1</strain>
        <tissue evidence="1">Blood</tissue>
    </source>
</reference>
<proteinExistence type="predicted"/>
<gene>
    <name evidence="1" type="ORF">AMELA_G00047970</name>
</gene>